<protein>
    <submittedName>
        <fullName evidence="2">Uncharacterized protein</fullName>
    </submittedName>
</protein>
<sequence>MSAPGAEHSAILSPEQAESLTVGLRYGVPNSLATQVAARRAADDWRGACRAAAVDVRFDLSDVRRVHGSDVHASLTDDLHHLAPDVLRRHLPRQVHGAGRLRAGLVVTLATYGPTTLAALTPPDALAAGERIQLALRPTAGRRHRLDRHRHRWDSRHAAPDRPHCPEITALQDAGDVHAAWAAAGIRLREPAATWRRLAAVPVDLPNLRAEARRCRPGAEQVAFFPGRNRAVVLSGLPGPSVTATVVAAGRAAGLPVLPEAAWARPVEAELARLGYRSPETPPADPTQLRVACGGRLHIVQLHDGSWRAVDHSPEQIARERALARLGGPLGGCVRAIEDRFSDPATARDVDRYLQHGRIADARALVIARLGPAASIESVAPEPLARLREGTARYRLRLAGLPPLVAVPPHPRRPLRKGARHSQVKP</sequence>
<name>A0ABP6T427_9ACTN</name>
<keyword evidence="3" id="KW-1185">Reference proteome</keyword>
<gene>
    <name evidence="2" type="ORF">GCM10020369_50430</name>
</gene>
<feature type="region of interest" description="Disordered" evidence="1">
    <location>
        <begin position="141"/>
        <end position="161"/>
    </location>
</feature>
<feature type="compositionally biased region" description="Basic residues" evidence="1">
    <location>
        <begin position="141"/>
        <end position="154"/>
    </location>
</feature>
<proteinExistence type="predicted"/>
<evidence type="ECO:0000256" key="1">
    <source>
        <dbReference type="SAM" id="MobiDB-lite"/>
    </source>
</evidence>
<dbReference type="RefSeq" id="WP_345730681.1">
    <property type="nucleotide sequence ID" value="NZ_BAAAYN010000034.1"/>
</dbReference>
<evidence type="ECO:0000313" key="2">
    <source>
        <dbReference type="EMBL" id="GAA3391660.1"/>
    </source>
</evidence>
<dbReference type="Proteomes" id="UP001501676">
    <property type="component" value="Unassembled WGS sequence"/>
</dbReference>
<accession>A0ABP6T427</accession>
<dbReference type="EMBL" id="BAAAYN010000034">
    <property type="protein sequence ID" value="GAA3391660.1"/>
    <property type="molecule type" value="Genomic_DNA"/>
</dbReference>
<comment type="caution">
    <text evidence="2">The sequence shown here is derived from an EMBL/GenBank/DDBJ whole genome shotgun (WGS) entry which is preliminary data.</text>
</comment>
<feature type="region of interest" description="Disordered" evidence="1">
    <location>
        <begin position="407"/>
        <end position="426"/>
    </location>
</feature>
<reference evidence="3" key="1">
    <citation type="journal article" date="2019" name="Int. J. Syst. Evol. Microbiol.">
        <title>The Global Catalogue of Microorganisms (GCM) 10K type strain sequencing project: providing services to taxonomists for standard genome sequencing and annotation.</title>
        <authorList>
            <consortium name="The Broad Institute Genomics Platform"/>
            <consortium name="The Broad Institute Genome Sequencing Center for Infectious Disease"/>
            <person name="Wu L."/>
            <person name="Ma J."/>
        </authorList>
    </citation>
    <scope>NUCLEOTIDE SEQUENCE [LARGE SCALE GENOMIC DNA]</scope>
    <source>
        <strain evidence="3">JCM 9458</strain>
    </source>
</reference>
<evidence type="ECO:0000313" key="3">
    <source>
        <dbReference type="Proteomes" id="UP001501676"/>
    </source>
</evidence>
<feature type="compositionally biased region" description="Basic residues" evidence="1">
    <location>
        <begin position="410"/>
        <end position="426"/>
    </location>
</feature>
<organism evidence="2 3">
    <name type="scientific">Cryptosporangium minutisporangium</name>
    <dbReference type="NCBI Taxonomy" id="113569"/>
    <lineage>
        <taxon>Bacteria</taxon>
        <taxon>Bacillati</taxon>
        <taxon>Actinomycetota</taxon>
        <taxon>Actinomycetes</taxon>
        <taxon>Cryptosporangiales</taxon>
        <taxon>Cryptosporangiaceae</taxon>
        <taxon>Cryptosporangium</taxon>
    </lineage>
</organism>